<feature type="transmembrane region" description="Helical" evidence="1">
    <location>
        <begin position="320"/>
        <end position="339"/>
    </location>
</feature>
<keyword evidence="3" id="KW-1185">Reference proteome</keyword>
<dbReference type="EMBL" id="AMWZ01000008">
    <property type="protein sequence ID" value="EMR14637.1"/>
    <property type="molecule type" value="Genomic_DNA"/>
</dbReference>
<comment type="caution">
    <text evidence="2">The sequence shown here is derived from an EMBL/GenBank/DDBJ whole genome shotgun (WGS) entry which is preliminary data.</text>
</comment>
<dbReference type="Proteomes" id="UP000014082">
    <property type="component" value="Unassembled WGS sequence"/>
</dbReference>
<keyword evidence="1" id="KW-0472">Membrane</keyword>
<organism evidence="2 3">
    <name type="scientific">Peanut witches'-broom phytoplasma NTU2011</name>
    <dbReference type="NCBI Taxonomy" id="1163385"/>
    <lineage>
        <taxon>Bacteria</taxon>
        <taxon>Bacillati</taxon>
        <taxon>Mycoplasmatota</taxon>
        <taxon>Mollicutes</taxon>
        <taxon>Acholeplasmatales</taxon>
        <taxon>Acholeplasmataceae</taxon>
        <taxon>Candidatus Phytoplasma</taxon>
        <taxon>16SrII (Peanut WB group)</taxon>
    </lineage>
</organism>
<keyword evidence="1" id="KW-0812">Transmembrane</keyword>
<evidence type="ECO:0000313" key="3">
    <source>
        <dbReference type="Proteomes" id="UP000014082"/>
    </source>
</evidence>
<sequence>MHTKINNIKKFFNIKNSLNIFIILILFTFNYITLNSKFLLKANTTEETSTADDILAFLQEIKSKPEIAKNSSLSSQCDALINEYDQIKKAIYTFFNENANIKQLKSTLFDKKDEKISSVRNRINSIDDIVKNLPNQDNDALKTKSKELDDSITEYLNTINDLIESSLYLQNTQPEEVTIDLLTNNLTKFQEICNNFQDKTEKLRQLNSDILSLATSEHLNADIKNELDELKIAIENIYIPVEAQLIKEKIIDQSTNYKQLSLDTIIKQTFNDEFIKLTNLKDEINQVINTDNNSNTNTNNSDNDNFKLSSDNNSSLATKLFYLLCVIITITFLLIIYQFNKKPQHKNHL</sequence>
<evidence type="ECO:0008006" key="4">
    <source>
        <dbReference type="Google" id="ProtNLM"/>
    </source>
</evidence>
<name>A0ABN0J829_PEWBP</name>
<dbReference type="RefSeq" id="WP_004994982.1">
    <property type="nucleotide sequence ID" value="NZ_AMWZ01000008.1"/>
</dbReference>
<protein>
    <recommendedName>
        <fullName evidence="4">Effector</fullName>
    </recommendedName>
</protein>
<accession>A0ABN0J829</accession>
<evidence type="ECO:0000256" key="1">
    <source>
        <dbReference type="SAM" id="Phobius"/>
    </source>
</evidence>
<keyword evidence="1" id="KW-1133">Transmembrane helix</keyword>
<reference evidence="2 3" key="1">
    <citation type="journal article" date="2013" name="PLoS ONE">
        <title>Comparative analysis of the peanut witches'-broom phytoplasma genome reveals horizontal transfer of potential mobile units and effectors.</title>
        <authorList>
            <person name="Chung W.C."/>
            <person name="Chen L.L."/>
            <person name="Lo W.S."/>
            <person name="Lin C.P."/>
            <person name="Kuo C.H."/>
        </authorList>
    </citation>
    <scope>NUCLEOTIDE SEQUENCE [LARGE SCALE GENOMIC DNA]</scope>
    <source>
        <strain evidence="2 3">NTU2011</strain>
    </source>
</reference>
<evidence type="ECO:0000313" key="2">
    <source>
        <dbReference type="EMBL" id="EMR14637.1"/>
    </source>
</evidence>
<gene>
    <name evidence="2" type="ORF">PNWB_v1c2370</name>
</gene>
<proteinExistence type="predicted"/>
<feature type="transmembrane region" description="Helical" evidence="1">
    <location>
        <begin position="12"/>
        <end position="32"/>
    </location>
</feature>